<evidence type="ECO:0000313" key="6">
    <source>
        <dbReference type="Proteomes" id="UP000279673"/>
    </source>
</evidence>
<evidence type="ECO:0000259" key="4">
    <source>
        <dbReference type="Pfam" id="PF09375"/>
    </source>
</evidence>
<dbReference type="InterPro" id="IPR038352">
    <property type="entry name" value="Imelysin_sf"/>
</dbReference>
<dbReference type="AlphaFoldDB" id="A0A421BLG2"/>
<proteinExistence type="predicted"/>
<dbReference type="Gene3D" id="1.20.1420.20">
    <property type="entry name" value="M75 peptidase, HXXE motif"/>
    <property type="match status" value="1"/>
</dbReference>
<organism evidence="5 6">
    <name type="scientific">Paenirhodobacter hankyongi</name>
    <dbReference type="NCBI Taxonomy" id="2294033"/>
    <lineage>
        <taxon>Bacteria</taxon>
        <taxon>Pseudomonadati</taxon>
        <taxon>Pseudomonadota</taxon>
        <taxon>Alphaproteobacteria</taxon>
        <taxon>Rhodobacterales</taxon>
        <taxon>Rhodobacter group</taxon>
        <taxon>Paenirhodobacter</taxon>
    </lineage>
</organism>
<comment type="caution">
    <text evidence="5">The sequence shown here is derived from an EMBL/GenBank/DDBJ whole genome shotgun (WGS) entry which is preliminary data.</text>
</comment>
<comment type="subcellular location">
    <subcellularLocation>
        <location evidence="1">Cell envelope</location>
    </subcellularLocation>
</comment>
<gene>
    <name evidence="5" type="ORF">DYS74_14480</name>
</gene>
<feature type="signal peptide" evidence="3">
    <location>
        <begin position="1"/>
        <end position="25"/>
    </location>
</feature>
<keyword evidence="2 3" id="KW-0732">Signal</keyword>
<dbReference type="EMBL" id="RCHI01000015">
    <property type="protein sequence ID" value="RLL63708.1"/>
    <property type="molecule type" value="Genomic_DNA"/>
</dbReference>
<dbReference type="InterPro" id="IPR018976">
    <property type="entry name" value="Imelysin-like"/>
</dbReference>
<dbReference type="InterPro" id="IPR034984">
    <property type="entry name" value="Imelysin-like_IPPA"/>
</dbReference>
<name>A0A421BLG2_9RHOB</name>
<evidence type="ECO:0000256" key="2">
    <source>
        <dbReference type="ARBA" id="ARBA00022729"/>
    </source>
</evidence>
<evidence type="ECO:0000256" key="1">
    <source>
        <dbReference type="ARBA" id="ARBA00004196"/>
    </source>
</evidence>
<feature type="domain" description="Imelysin-like" evidence="4">
    <location>
        <begin position="35"/>
        <end position="312"/>
    </location>
</feature>
<protein>
    <submittedName>
        <fullName evidence="5">Signal peptidase</fullName>
    </submittedName>
</protein>
<dbReference type="RefSeq" id="WP_121534400.1">
    <property type="nucleotide sequence ID" value="NZ_RCHI01000015.1"/>
</dbReference>
<feature type="chain" id="PRO_5018966296" evidence="3">
    <location>
        <begin position="26"/>
        <end position="336"/>
    </location>
</feature>
<sequence length="336" mass="35060">MRRTALSLVLAPAAVALALAAPARADVPETVAKVILPGYAGFARATQDLATTAATDCTPEALRAPWNAAFDAWLGVQHVHIGPAEEDGRALAIAFWPDPKNIGGRQTEAMLQGADPALVTPEGAAQLSVAARGLFGLERLLYGPASDTNPAYACDLRRALATDLARMAQTIEAGWKDGFAETVLSAGAPGNTTYLSAAEARQALFTQLIAGLEFNADTRIGRPLGSFDHPRPERAEARASGRSLRDVALSLKALRAYAGALVQGLGPIPATEAAFDRAETLAAKLDDSVFAGVADPGRRLKVEILQQAIKATRETAETEIGALLGVRSGFNSADGD</sequence>
<reference evidence="5 6" key="1">
    <citation type="submission" date="2018-10" db="EMBL/GenBank/DDBJ databases">
        <title>Rhodobacter sp . BO-81.</title>
        <authorList>
            <person name="Im W.T."/>
        </authorList>
    </citation>
    <scope>NUCLEOTIDE SEQUENCE [LARGE SCALE GENOMIC DNA]</scope>
    <source>
        <strain evidence="5 6">BO-81</strain>
    </source>
</reference>
<evidence type="ECO:0000256" key="3">
    <source>
        <dbReference type="SAM" id="SignalP"/>
    </source>
</evidence>
<dbReference type="Pfam" id="PF09375">
    <property type="entry name" value="Peptidase_M75"/>
    <property type="match status" value="1"/>
</dbReference>
<accession>A0A421BLG2</accession>
<dbReference type="Proteomes" id="UP000279673">
    <property type="component" value="Unassembled WGS sequence"/>
</dbReference>
<dbReference type="GO" id="GO:0030313">
    <property type="term" value="C:cell envelope"/>
    <property type="evidence" value="ECO:0007669"/>
    <property type="project" value="UniProtKB-SubCell"/>
</dbReference>
<evidence type="ECO:0000313" key="5">
    <source>
        <dbReference type="EMBL" id="RLL63708.1"/>
    </source>
</evidence>
<keyword evidence="6" id="KW-1185">Reference proteome</keyword>
<dbReference type="CDD" id="cd14659">
    <property type="entry name" value="Imelysin-like_IPPA"/>
    <property type="match status" value="1"/>
</dbReference>